<dbReference type="EMBL" id="JADIMY010000016">
    <property type="protein sequence ID" value="MBO8427106.1"/>
    <property type="molecule type" value="Genomic_DNA"/>
</dbReference>
<dbReference type="Proteomes" id="UP000823613">
    <property type="component" value="Unassembled WGS sequence"/>
</dbReference>
<protein>
    <submittedName>
        <fullName evidence="1">Uncharacterized protein</fullName>
    </submittedName>
</protein>
<reference evidence="1" key="1">
    <citation type="submission" date="2020-10" db="EMBL/GenBank/DDBJ databases">
        <authorList>
            <person name="Gilroy R."/>
        </authorList>
    </citation>
    <scope>NUCLEOTIDE SEQUENCE</scope>
    <source>
        <strain evidence="1">11159</strain>
    </source>
</reference>
<comment type="caution">
    <text evidence="1">The sequence shown here is derived from an EMBL/GenBank/DDBJ whole genome shotgun (WGS) entry which is preliminary data.</text>
</comment>
<sequence length="514" mass="61019">MVKKKKQKTKRLFKDERLYRAYSDIYNFYCSKINEKGISNEDLFLMAIKIELAFCAKNIYLDRFFLTNYLLVPLYLRRAIEAIALYNYFINKNFEPVNLQVFKLYAKGVNVGQKELGDIKKRLMLGKKVDVKKAMENKFLYLSGTSSNEFKFSNIIKEIDLNKLGNFDIDFEKDYLNLSLIIHYSIDEALKNYIVEKYLKKILDKYLNLFDYIFKDELKGISRLNEPLIFSDGPTLIAINKLFEDFSNDISFFSLLISHTSKNPFCADLLHLYYEYIRSFLYLLVNDKYEEIVFSLKTFLEKLSIFGKLLSFDKVEAQKRYDYYLEALTLSLTSTDLDKCFDTEIKSLFEKYKKEFNFKRNIYDFKNLLVTSPSYFIYGKTISFSNEVDFFLTTYCLENKEYLTKLYRYSVGISHCTGYLGFEDEKDFKNAALKVVDFVFKFSRKILKIIQDENKFSIEDIENYSRGYDKIYDDFSETIDSLYNIIKDKFNIEEAKDDIEIDFNEGNFLKIFGD</sequence>
<gene>
    <name evidence="1" type="ORF">IAC58_00900</name>
</gene>
<evidence type="ECO:0000313" key="2">
    <source>
        <dbReference type="Proteomes" id="UP000823613"/>
    </source>
</evidence>
<accession>A0A9D9DH87</accession>
<evidence type="ECO:0000313" key="1">
    <source>
        <dbReference type="EMBL" id="MBO8427106.1"/>
    </source>
</evidence>
<organism evidence="1 2">
    <name type="scientific">Candidatus Onthovivens merdipullorum</name>
    <dbReference type="NCBI Taxonomy" id="2840889"/>
    <lineage>
        <taxon>Bacteria</taxon>
        <taxon>Bacillati</taxon>
        <taxon>Bacillota</taxon>
        <taxon>Bacilli</taxon>
        <taxon>Bacillales</taxon>
        <taxon>Candidatus Onthovivens</taxon>
    </lineage>
</organism>
<reference evidence="1" key="2">
    <citation type="journal article" date="2021" name="PeerJ">
        <title>Extensive microbial diversity within the chicken gut microbiome revealed by metagenomics and culture.</title>
        <authorList>
            <person name="Gilroy R."/>
            <person name="Ravi A."/>
            <person name="Getino M."/>
            <person name="Pursley I."/>
            <person name="Horton D.L."/>
            <person name="Alikhan N.F."/>
            <person name="Baker D."/>
            <person name="Gharbi K."/>
            <person name="Hall N."/>
            <person name="Watson M."/>
            <person name="Adriaenssens E.M."/>
            <person name="Foster-Nyarko E."/>
            <person name="Jarju S."/>
            <person name="Secka A."/>
            <person name="Antonio M."/>
            <person name="Oren A."/>
            <person name="Chaudhuri R.R."/>
            <person name="La Ragione R."/>
            <person name="Hildebrand F."/>
            <person name="Pallen M.J."/>
        </authorList>
    </citation>
    <scope>NUCLEOTIDE SEQUENCE</scope>
    <source>
        <strain evidence="1">11159</strain>
    </source>
</reference>
<name>A0A9D9DH87_9BACL</name>
<proteinExistence type="predicted"/>
<dbReference type="AlphaFoldDB" id="A0A9D9DH87"/>